<evidence type="ECO:0000256" key="8">
    <source>
        <dbReference type="ARBA" id="ARBA00023027"/>
    </source>
</evidence>
<feature type="domain" description="BRCT" evidence="13">
    <location>
        <begin position="589"/>
        <end position="672"/>
    </location>
</feature>
<evidence type="ECO:0000256" key="3">
    <source>
        <dbReference type="ARBA" id="ARBA00022705"/>
    </source>
</evidence>
<evidence type="ECO:0000313" key="15">
    <source>
        <dbReference type="Proteomes" id="UP000470082"/>
    </source>
</evidence>
<evidence type="ECO:0000256" key="7">
    <source>
        <dbReference type="ARBA" id="ARBA00022842"/>
    </source>
</evidence>
<dbReference type="NCBIfam" id="TIGR00575">
    <property type="entry name" value="dnlj"/>
    <property type="match status" value="1"/>
</dbReference>
<dbReference type="Proteomes" id="UP000470082">
    <property type="component" value="Unassembled WGS sequence"/>
</dbReference>
<dbReference type="InterPro" id="IPR012340">
    <property type="entry name" value="NA-bd_OB-fold"/>
</dbReference>
<reference evidence="14 15" key="1">
    <citation type="submission" date="2019-08" db="EMBL/GenBank/DDBJ databases">
        <title>In-depth cultivation of the pig gut microbiome towards novel bacterial diversity and tailored functional studies.</title>
        <authorList>
            <person name="Wylensek D."/>
            <person name="Hitch T.C.A."/>
            <person name="Clavel T."/>
        </authorList>
    </citation>
    <scope>NUCLEOTIDE SEQUENCE [LARGE SCALE GENOMIC DNA]</scope>
    <source>
        <strain evidence="14 15">LKV-178-WT-2G</strain>
    </source>
</reference>
<evidence type="ECO:0000256" key="9">
    <source>
        <dbReference type="ARBA" id="ARBA00023204"/>
    </source>
</evidence>
<feature type="binding site" evidence="12">
    <location>
        <position position="108"/>
    </location>
    <ligand>
        <name>NAD(+)</name>
        <dbReference type="ChEBI" id="CHEBI:57540"/>
    </ligand>
</feature>
<keyword evidence="2 12" id="KW-0436">Ligase</keyword>
<dbReference type="SUPFAM" id="SSF50249">
    <property type="entry name" value="Nucleic acid-binding proteins"/>
    <property type="match status" value="1"/>
</dbReference>
<evidence type="ECO:0000256" key="5">
    <source>
        <dbReference type="ARBA" id="ARBA00022763"/>
    </source>
</evidence>
<keyword evidence="4 12" id="KW-0479">Metal-binding</keyword>
<dbReference type="CDD" id="cd17748">
    <property type="entry name" value="BRCT_DNA_ligase_like"/>
    <property type="match status" value="1"/>
</dbReference>
<feature type="binding site" evidence="12">
    <location>
        <position position="312"/>
    </location>
    <ligand>
        <name>NAD(+)</name>
        <dbReference type="ChEBI" id="CHEBI:57540"/>
    </ligand>
</feature>
<evidence type="ECO:0000256" key="6">
    <source>
        <dbReference type="ARBA" id="ARBA00022833"/>
    </source>
</evidence>
<dbReference type="EC" id="6.5.1.2" evidence="12"/>
<keyword evidence="6 12" id="KW-0862">Zinc</keyword>
<comment type="cofactor">
    <cofactor evidence="12">
        <name>Mg(2+)</name>
        <dbReference type="ChEBI" id="CHEBI:18420"/>
    </cofactor>
    <cofactor evidence="12">
        <name>Mn(2+)</name>
        <dbReference type="ChEBI" id="CHEBI:29035"/>
    </cofactor>
</comment>
<evidence type="ECO:0000256" key="10">
    <source>
        <dbReference type="ARBA" id="ARBA00023211"/>
    </source>
</evidence>
<dbReference type="SUPFAM" id="SSF56091">
    <property type="entry name" value="DNA ligase/mRNA capping enzyme, catalytic domain"/>
    <property type="match status" value="1"/>
</dbReference>
<dbReference type="Pfam" id="PF03120">
    <property type="entry name" value="OB_DNA_ligase"/>
    <property type="match status" value="1"/>
</dbReference>
<evidence type="ECO:0000256" key="12">
    <source>
        <dbReference type="HAMAP-Rule" id="MF_01588"/>
    </source>
</evidence>
<keyword evidence="3 12" id="KW-0235">DNA replication</keyword>
<dbReference type="GO" id="GO:0006260">
    <property type="term" value="P:DNA replication"/>
    <property type="evidence" value="ECO:0007669"/>
    <property type="project" value="UniProtKB-KW"/>
</dbReference>
<keyword evidence="5 12" id="KW-0227">DNA damage</keyword>
<name>A0A7X2T4F2_9FIRM</name>
<dbReference type="InterPro" id="IPR004150">
    <property type="entry name" value="NAD_DNA_ligase_OB"/>
</dbReference>
<dbReference type="Gene3D" id="3.40.50.10190">
    <property type="entry name" value="BRCT domain"/>
    <property type="match status" value="1"/>
</dbReference>
<keyword evidence="10 12" id="KW-0464">Manganese</keyword>
<dbReference type="RefSeq" id="WP_154460848.1">
    <property type="nucleotide sequence ID" value="NZ_VUMM01000018.1"/>
</dbReference>
<dbReference type="Gene3D" id="3.30.470.30">
    <property type="entry name" value="DNA ligase/mRNA capping enzyme"/>
    <property type="match status" value="1"/>
</dbReference>
<dbReference type="InterPro" id="IPR013839">
    <property type="entry name" value="DNAligase_adenylation"/>
</dbReference>
<dbReference type="InterPro" id="IPR013840">
    <property type="entry name" value="DNAligase_N"/>
</dbReference>
<feature type="binding site" evidence="12">
    <location>
        <begin position="28"/>
        <end position="32"/>
    </location>
    <ligand>
        <name>NAD(+)</name>
        <dbReference type="ChEBI" id="CHEBI:57540"/>
    </ligand>
</feature>
<feature type="binding site" evidence="12">
    <location>
        <begin position="82"/>
        <end position="83"/>
    </location>
    <ligand>
        <name>NAD(+)</name>
        <dbReference type="ChEBI" id="CHEBI:57540"/>
    </ligand>
</feature>
<dbReference type="Gene3D" id="1.10.150.20">
    <property type="entry name" value="5' to 3' exonuclease, C-terminal subdomain"/>
    <property type="match status" value="2"/>
</dbReference>
<dbReference type="SMART" id="SM00292">
    <property type="entry name" value="BRCT"/>
    <property type="match status" value="1"/>
</dbReference>
<dbReference type="InterPro" id="IPR003583">
    <property type="entry name" value="Hlx-hairpin-Hlx_DNA-bd_motif"/>
</dbReference>
<evidence type="ECO:0000256" key="4">
    <source>
        <dbReference type="ARBA" id="ARBA00022723"/>
    </source>
</evidence>
<dbReference type="AlphaFoldDB" id="A0A7X2T4F2"/>
<dbReference type="SMART" id="SM00532">
    <property type="entry name" value="LIGANc"/>
    <property type="match status" value="1"/>
</dbReference>
<dbReference type="GO" id="GO:0003911">
    <property type="term" value="F:DNA ligase (NAD+) activity"/>
    <property type="evidence" value="ECO:0007669"/>
    <property type="project" value="UniProtKB-UniRule"/>
</dbReference>
<dbReference type="HAMAP" id="MF_01588">
    <property type="entry name" value="DNA_ligase_A"/>
    <property type="match status" value="1"/>
</dbReference>
<dbReference type="InterPro" id="IPR010994">
    <property type="entry name" value="RuvA_2-like"/>
</dbReference>
<dbReference type="SMART" id="SM00278">
    <property type="entry name" value="HhH1"/>
    <property type="match status" value="3"/>
</dbReference>
<dbReference type="Pfam" id="PF01653">
    <property type="entry name" value="DNA_ligase_aden"/>
    <property type="match status" value="1"/>
</dbReference>
<dbReference type="NCBIfam" id="NF005932">
    <property type="entry name" value="PRK07956.1"/>
    <property type="match status" value="1"/>
</dbReference>
<feature type="binding site" evidence="12">
    <location>
        <position position="166"/>
    </location>
    <ligand>
        <name>NAD(+)</name>
        <dbReference type="ChEBI" id="CHEBI:57540"/>
    </ligand>
</feature>
<organism evidence="14 15">
    <name type="scientific">Floccifex porci</name>
    <dbReference type="NCBI Taxonomy" id="2606629"/>
    <lineage>
        <taxon>Bacteria</taxon>
        <taxon>Bacillati</taxon>
        <taxon>Bacillota</taxon>
        <taxon>Erysipelotrichia</taxon>
        <taxon>Erysipelotrichales</taxon>
        <taxon>Erysipelotrichaceae</taxon>
        <taxon>Floccifex</taxon>
    </lineage>
</organism>
<evidence type="ECO:0000256" key="1">
    <source>
        <dbReference type="ARBA" id="ARBA00004067"/>
    </source>
</evidence>
<dbReference type="Gene3D" id="2.40.50.140">
    <property type="entry name" value="Nucleic acid-binding proteins"/>
    <property type="match status" value="1"/>
</dbReference>
<dbReference type="InterPro" id="IPR041663">
    <property type="entry name" value="DisA/LigA_HHH"/>
</dbReference>
<comment type="catalytic activity">
    <reaction evidence="11 12">
        <text>NAD(+) + (deoxyribonucleotide)n-3'-hydroxyl + 5'-phospho-(deoxyribonucleotide)m = (deoxyribonucleotide)n+m + AMP + beta-nicotinamide D-nucleotide.</text>
        <dbReference type="EC" id="6.5.1.2"/>
    </reaction>
</comment>
<dbReference type="PIRSF" id="PIRSF001604">
    <property type="entry name" value="LigA"/>
    <property type="match status" value="1"/>
</dbReference>
<feature type="binding site" evidence="12">
    <location>
        <position position="413"/>
    </location>
    <ligand>
        <name>Zn(2+)</name>
        <dbReference type="ChEBI" id="CHEBI:29105"/>
    </ligand>
</feature>
<dbReference type="PROSITE" id="PS50172">
    <property type="entry name" value="BRCT"/>
    <property type="match status" value="1"/>
</dbReference>
<dbReference type="GO" id="GO:0003677">
    <property type="term" value="F:DNA binding"/>
    <property type="evidence" value="ECO:0007669"/>
    <property type="project" value="InterPro"/>
</dbReference>
<gene>
    <name evidence="12 14" type="primary">ligA</name>
    <name evidence="14" type="ORF">FYJ50_07995</name>
</gene>
<dbReference type="Pfam" id="PF12826">
    <property type="entry name" value="HHH_2"/>
    <property type="match status" value="1"/>
</dbReference>
<comment type="function">
    <text evidence="1 12">DNA ligase that catalyzes the formation of phosphodiester linkages between 5'-phosphoryl and 3'-hydroxyl groups in double-stranded DNA using NAD as a coenzyme and as the energy source for the reaction. It is essential for DNA replication and repair of damaged DNA.</text>
</comment>
<comment type="caution">
    <text evidence="14">The sequence shown here is derived from an EMBL/GenBank/DDBJ whole genome shotgun (WGS) entry which is preliminary data.</text>
</comment>
<accession>A0A7X2T4F2</accession>
<dbReference type="SUPFAM" id="SSF47781">
    <property type="entry name" value="RuvA domain 2-like"/>
    <property type="match status" value="1"/>
</dbReference>
<dbReference type="Pfam" id="PF00533">
    <property type="entry name" value="BRCT"/>
    <property type="match status" value="1"/>
</dbReference>
<dbReference type="GO" id="GO:0046872">
    <property type="term" value="F:metal ion binding"/>
    <property type="evidence" value="ECO:0007669"/>
    <property type="project" value="UniProtKB-KW"/>
</dbReference>
<dbReference type="GO" id="GO:0006281">
    <property type="term" value="P:DNA repair"/>
    <property type="evidence" value="ECO:0007669"/>
    <property type="project" value="UniProtKB-KW"/>
</dbReference>
<evidence type="ECO:0000256" key="11">
    <source>
        <dbReference type="ARBA" id="ARBA00034005"/>
    </source>
</evidence>
<keyword evidence="7 12" id="KW-0460">Magnesium</keyword>
<keyword evidence="8 12" id="KW-0520">NAD</keyword>
<dbReference type="SUPFAM" id="SSF52113">
    <property type="entry name" value="BRCT domain"/>
    <property type="match status" value="1"/>
</dbReference>
<proteinExistence type="inferred from homology"/>
<keyword evidence="15" id="KW-1185">Reference proteome</keyword>
<keyword evidence="9 12" id="KW-0234">DNA repair</keyword>
<feature type="binding site" evidence="12">
    <location>
        <position position="431"/>
    </location>
    <ligand>
        <name>Zn(2+)</name>
        <dbReference type="ChEBI" id="CHEBI:29105"/>
    </ligand>
</feature>
<evidence type="ECO:0000313" key="14">
    <source>
        <dbReference type="EMBL" id="MSS02028.1"/>
    </source>
</evidence>
<feature type="binding site" evidence="12">
    <location>
        <position position="288"/>
    </location>
    <ligand>
        <name>NAD(+)</name>
        <dbReference type="ChEBI" id="CHEBI:57540"/>
    </ligand>
</feature>
<dbReference type="EMBL" id="VUMM01000018">
    <property type="protein sequence ID" value="MSS02028.1"/>
    <property type="molecule type" value="Genomic_DNA"/>
</dbReference>
<feature type="binding site" evidence="12">
    <location>
        <position position="410"/>
    </location>
    <ligand>
        <name>Zn(2+)</name>
        <dbReference type="ChEBI" id="CHEBI:29105"/>
    </ligand>
</feature>
<dbReference type="InterPro" id="IPR036420">
    <property type="entry name" value="BRCT_dom_sf"/>
</dbReference>
<dbReference type="InterPro" id="IPR001679">
    <property type="entry name" value="DNA_ligase"/>
</dbReference>
<protein>
    <recommendedName>
        <fullName evidence="12">DNA ligase</fullName>
        <ecNumber evidence="12">6.5.1.2</ecNumber>
    </recommendedName>
    <alternativeName>
        <fullName evidence="12">Polydeoxyribonucleotide synthase [NAD(+)]</fullName>
    </alternativeName>
</protein>
<feature type="binding site" evidence="12">
    <location>
        <position position="426"/>
    </location>
    <ligand>
        <name>Zn(2+)</name>
        <dbReference type="ChEBI" id="CHEBI:29105"/>
    </ligand>
</feature>
<feature type="active site" description="N6-AMP-lysine intermediate" evidence="12">
    <location>
        <position position="110"/>
    </location>
</feature>
<feature type="binding site" evidence="12">
    <location>
        <position position="131"/>
    </location>
    <ligand>
        <name>NAD(+)</name>
        <dbReference type="ChEBI" id="CHEBI:57540"/>
    </ligand>
</feature>
<comment type="similarity">
    <text evidence="12">Belongs to the NAD-dependent DNA ligase family. LigA subfamily.</text>
</comment>
<evidence type="ECO:0000256" key="2">
    <source>
        <dbReference type="ARBA" id="ARBA00022598"/>
    </source>
</evidence>
<evidence type="ECO:0000259" key="13">
    <source>
        <dbReference type="PROSITE" id="PS50172"/>
    </source>
</evidence>
<sequence>MARIDDLKALIKKYDEQYYEWGQSEISDAQYDRLYDEYVALEKEFPEYALMEDSPTRTVGAGKEAGKSTGLEKFRHKSPLLSIDRKAKEISELMDFYIKCGSPQVIVEPKLDGITCNINYENGKFVNAATRGNGYIGDLITDNFKVTQTKYPKELEEGVELEVRGEAIIPFDYFKKHLMEDYSNPRNAVSGIMRQIDAKDVKGKGVQVLFYDVGVSSLPFSNDSEFIDYLKSHDFQSVPVRIADNWEQLKQIVESSLDGYIQQVDGFNVLMDAKKEYPQAVCDGLVIKVNDFGLRNEIGMSIKGPKWAFAYKFKPLQEVTRIEKVIWQTGKSGRITPVAQFKEVSLGGTKITRATLNNIDYMKQMDLQWNDDIVIERSNDVIPRVIEVKKHNEGLDLDGFEESFHQPEYCPVCHEKIKVLYPLLYCVNPACKAQIKGKIVHYASRDALNIVGLGKAIVDVLFEENLLSDLPSIYQLKEYREQLEALPKFGKKKVDNLLNSIENTKNPELWQFIYGLSIPEVGKKTAKDLAQRYHTLDDFMNCTMQELLDMEDIGEIIAQNIVDFVHNPHVLEWIQTLKKRGVKCKDIEIHSEELKGKTFVITGTLEHPRKYYQDIIEKKGGKVSSSVSKKTTAVLIGVDAGSKETKARELVSKGESITLLTSEEEILKYFQM</sequence>
<dbReference type="InterPro" id="IPR001357">
    <property type="entry name" value="BRCT_dom"/>
</dbReference>
<dbReference type="Gene3D" id="1.10.287.610">
    <property type="entry name" value="Helix hairpin bin"/>
    <property type="match status" value="1"/>
</dbReference>